<proteinExistence type="predicted"/>
<feature type="region of interest" description="Disordered" evidence="1">
    <location>
        <begin position="1"/>
        <end position="39"/>
    </location>
</feature>
<feature type="compositionally biased region" description="Pro residues" evidence="1">
    <location>
        <begin position="10"/>
        <end position="21"/>
    </location>
</feature>
<dbReference type="AlphaFoldDB" id="A0A0C3EW69"/>
<dbReference type="InterPro" id="IPR041078">
    <property type="entry name" value="Plavaka"/>
</dbReference>
<feature type="region of interest" description="Disordered" evidence="1">
    <location>
        <begin position="655"/>
        <end position="715"/>
    </location>
</feature>
<feature type="compositionally biased region" description="Polar residues" evidence="1">
    <location>
        <begin position="661"/>
        <end position="687"/>
    </location>
</feature>
<feature type="compositionally biased region" description="Polar residues" evidence="1">
    <location>
        <begin position="695"/>
        <end position="704"/>
    </location>
</feature>
<feature type="compositionally biased region" description="Basic residues" evidence="1">
    <location>
        <begin position="705"/>
        <end position="714"/>
    </location>
</feature>
<sequence length="1060" mass="121466">LPARFRDCLPQPPPALPPPNIAQPSISSQSSSCTQDEPPLRRTFTSHANLFGLSRRYETTELPSHDPDEHLSLQQLSNIPAHSISSSSGHHLFHPYPNYSSFLLGDWFWNGGEKKSIGSFKDLINIVSDPEFQQADVQNIHWDRINNDLAANEVDDWLDEDAGWSQTPVSISVPHQPRRGLPSDFQAGPRDYVVGEFYHRSLVSIIREKISALTNSSHFHFEPYELLWRRPMDQDPIHVQGELYTSPAFIDAHRELQNSPKELGCDLPRVIVSLMFWSDATQLTAFGSAQLWPLYLFFGNDSKYFRCKPSSHLCEHVAYFQKLPDAFKDFASTQTAGGKRPSPAFMTYCHRDLTHEQWKILLDDDFLEAWKHGIVIMCWDGVKRRFYPRIFTYSADYPEKILLAGIRNRAQCPCPRCLIPLSRVHNLGMARDMMQRVTMPRTDDLQRRSRISSARDLIYEKNLQVDSSAVKALLKEFSWVPNTNAFCERLSPLGFSIFQALLPDEMHEVELGGWRALFIHLLRILESIDDRLLVELDRRYRAIPSFGRDTLRRFSANCSELKKMAARDFENLLQCAIPVFDGLLPEPHNKAVMDLLFTMAHWHGLAKLRMHNDLTIELMDAETASLGVKLRAFSQHTCPAFATRELRREYNARLRREAKSKSASRNGQTATSDANAIGATQASSSGEATRPIAEQPQTPTTTGVHSKRAGRRTKTLNINTYKFHAYGNYPATIRRYGTMDSYSSETVSRFLRTSRKCFIKQLTRIERRQARLRRIRKRHDESGRATREEVPISLEIHHVIGRSQNYPEHIPSFLKDNANDPAVKDFVPNLKDHILPRIKKLLSEEASSSSSSNTQSGQAGLSSVEETNTNLNDRNSVLFKNDRMYSHHLGRFNYTTYDARRAQDVINPDTSHCDIILLANTSNSDSIMCLDHPFLYARVLGIYHVNVIYTGDGMLDYNARRIEFLWVRWFRYIGNKSSPWKDLRLDSVDFPPMATEGAFGFINPSDVLRGCHIVPAFARGKAHLDGVGLSRRARNATDWSRYYVNRFVDRDMIMRYHWGL</sequence>
<dbReference type="OrthoDB" id="2687259at2759"/>
<evidence type="ECO:0000313" key="2">
    <source>
        <dbReference type="EMBL" id="KIM72061.1"/>
    </source>
</evidence>
<name>A0A0C3EW69_PILCF</name>
<dbReference type="InParanoid" id="A0A0C3EW69"/>
<reference evidence="2 3" key="1">
    <citation type="submission" date="2014-04" db="EMBL/GenBank/DDBJ databases">
        <authorList>
            <consortium name="DOE Joint Genome Institute"/>
            <person name="Kuo A."/>
            <person name="Tarkka M."/>
            <person name="Buscot F."/>
            <person name="Kohler A."/>
            <person name="Nagy L.G."/>
            <person name="Floudas D."/>
            <person name="Copeland A."/>
            <person name="Barry K.W."/>
            <person name="Cichocki N."/>
            <person name="Veneault-Fourrey C."/>
            <person name="LaButti K."/>
            <person name="Lindquist E.A."/>
            <person name="Lipzen A."/>
            <person name="Lundell T."/>
            <person name="Morin E."/>
            <person name="Murat C."/>
            <person name="Sun H."/>
            <person name="Tunlid A."/>
            <person name="Henrissat B."/>
            <person name="Grigoriev I.V."/>
            <person name="Hibbett D.S."/>
            <person name="Martin F."/>
            <person name="Nordberg H.P."/>
            <person name="Cantor M.N."/>
            <person name="Hua S.X."/>
        </authorList>
    </citation>
    <scope>NUCLEOTIDE SEQUENCE [LARGE SCALE GENOMIC DNA]</scope>
    <source>
        <strain evidence="2 3">F 1598</strain>
    </source>
</reference>
<feature type="non-terminal residue" evidence="2">
    <location>
        <position position="1060"/>
    </location>
</feature>
<feature type="compositionally biased region" description="Low complexity" evidence="1">
    <location>
        <begin position="22"/>
        <end position="32"/>
    </location>
</feature>
<protein>
    <submittedName>
        <fullName evidence="2">Uncharacterized protein</fullName>
    </submittedName>
</protein>
<keyword evidence="3" id="KW-1185">Reference proteome</keyword>
<organism evidence="2 3">
    <name type="scientific">Piloderma croceum (strain F 1598)</name>
    <dbReference type="NCBI Taxonomy" id="765440"/>
    <lineage>
        <taxon>Eukaryota</taxon>
        <taxon>Fungi</taxon>
        <taxon>Dikarya</taxon>
        <taxon>Basidiomycota</taxon>
        <taxon>Agaricomycotina</taxon>
        <taxon>Agaricomycetes</taxon>
        <taxon>Agaricomycetidae</taxon>
        <taxon>Atheliales</taxon>
        <taxon>Atheliaceae</taxon>
        <taxon>Piloderma</taxon>
    </lineage>
</organism>
<feature type="compositionally biased region" description="Polar residues" evidence="1">
    <location>
        <begin position="853"/>
        <end position="867"/>
    </location>
</feature>
<gene>
    <name evidence="2" type="ORF">PILCRDRAFT_27096</name>
</gene>
<dbReference type="Proteomes" id="UP000054166">
    <property type="component" value="Unassembled WGS sequence"/>
</dbReference>
<accession>A0A0C3EW69</accession>
<dbReference type="HOGENOM" id="CLU_002498_0_0_1"/>
<feature type="region of interest" description="Disordered" evidence="1">
    <location>
        <begin position="845"/>
        <end position="867"/>
    </location>
</feature>
<dbReference type="Pfam" id="PF18759">
    <property type="entry name" value="Plavaka"/>
    <property type="match status" value="1"/>
</dbReference>
<reference evidence="3" key="2">
    <citation type="submission" date="2015-01" db="EMBL/GenBank/DDBJ databases">
        <title>Evolutionary Origins and Diversification of the Mycorrhizal Mutualists.</title>
        <authorList>
            <consortium name="DOE Joint Genome Institute"/>
            <consortium name="Mycorrhizal Genomics Consortium"/>
            <person name="Kohler A."/>
            <person name="Kuo A."/>
            <person name="Nagy L.G."/>
            <person name="Floudas D."/>
            <person name="Copeland A."/>
            <person name="Barry K.W."/>
            <person name="Cichocki N."/>
            <person name="Veneault-Fourrey C."/>
            <person name="LaButti K."/>
            <person name="Lindquist E.A."/>
            <person name="Lipzen A."/>
            <person name="Lundell T."/>
            <person name="Morin E."/>
            <person name="Murat C."/>
            <person name="Riley R."/>
            <person name="Ohm R."/>
            <person name="Sun H."/>
            <person name="Tunlid A."/>
            <person name="Henrissat B."/>
            <person name="Grigoriev I.V."/>
            <person name="Hibbett D.S."/>
            <person name="Martin F."/>
        </authorList>
    </citation>
    <scope>NUCLEOTIDE SEQUENCE [LARGE SCALE GENOMIC DNA]</scope>
    <source>
        <strain evidence="3">F 1598</strain>
    </source>
</reference>
<dbReference type="STRING" id="765440.A0A0C3EW69"/>
<feature type="non-terminal residue" evidence="2">
    <location>
        <position position="1"/>
    </location>
</feature>
<evidence type="ECO:0000256" key="1">
    <source>
        <dbReference type="SAM" id="MobiDB-lite"/>
    </source>
</evidence>
<dbReference type="EMBL" id="KN833167">
    <property type="protein sequence ID" value="KIM72061.1"/>
    <property type="molecule type" value="Genomic_DNA"/>
</dbReference>
<evidence type="ECO:0000313" key="3">
    <source>
        <dbReference type="Proteomes" id="UP000054166"/>
    </source>
</evidence>